<protein>
    <submittedName>
        <fullName evidence="7">Yip1 domain protein</fullName>
    </submittedName>
</protein>
<evidence type="ECO:0000256" key="1">
    <source>
        <dbReference type="ARBA" id="ARBA00004141"/>
    </source>
</evidence>
<keyword evidence="2 5" id="KW-0812">Transmembrane</keyword>
<name>A0A1Y5RL72_9RHOB</name>
<dbReference type="Proteomes" id="UP000193623">
    <property type="component" value="Unassembled WGS sequence"/>
</dbReference>
<feature type="transmembrane region" description="Helical" evidence="5">
    <location>
        <begin position="114"/>
        <end position="135"/>
    </location>
</feature>
<proteinExistence type="predicted"/>
<comment type="subcellular location">
    <subcellularLocation>
        <location evidence="1">Membrane</location>
        <topology evidence="1">Multi-pass membrane protein</topology>
    </subcellularLocation>
</comment>
<dbReference type="InterPro" id="IPR006977">
    <property type="entry name" value="Yip1_dom"/>
</dbReference>
<accession>A0A1Y5RL72</accession>
<sequence length="204" mass="21620">MDFSATSVWTLTKLYIRDPAQAARIVMAAHLPMNVSILMIVLSGVMSGVMAAVTVALYGVQTFELNMPDGSVQVIEQASPLTTGAVSALLGVIIAYLIHWVGRRSGGQGELPQVLAVLAAFQIAMTVLSVLTSVINIAFPFIAFLVVIFVVVVTVRGLIFSVKEAHLLDGVGKSVMIILASIFVLFLGLMFALPVFALLFGGLV</sequence>
<evidence type="ECO:0000259" key="6">
    <source>
        <dbReference type="Pfam" id="PF04893"/>
    </source>
</evidence>
<gene>
    <name evidence="7" type="ORF">PSJ8397_00508</name>
</gene>
<evidence type="ECO:0000256" key="4">
    <source>
        <dbReference type="ARBA" id="ARBA00023136"/>
    </source>
</evidence>
<keyword evidence="4 5" id="KW-0472">Membrane</keyword>
<feature type="domain" description="Yip1" evidence="6">
    <location>
        <begin position="16"/>
        <end position="191"/>
    </location>
</feature>
<feature type="transmembrane region" description="Helical" evidence="5">
    <location>
        <begin position="141"/>
        <end position="162"/>
    </location>
</feature>
<evidence type="ECO:0000256" key="5">
    <source>
        <dbReference type="SAM" id="Phobius"/>
    </source>
</evidence>
<feature type="transmembrane region" description="Helical" evidence="5">
    <location>
        <begin position="37"/>
        <end position="60"/>
    </location>
</feature>
<evidence type="ECO:0000256" key="3">
    <source>
        <dbReference type="ARBA" id="ARBA00022989"/>
    </source>
</evidence>
<feature type="transmembrane region" description="Helical" evidence="5">
    <location>
        <begin position="174"/>
        <end position="200"/>
    </location>
</feature>
<dbReference type="EMBL" id="FWFT01000001">
    <property type="protein sequence ID" value="SLN17163.1"/>
    <property type="molecule type" value="Genomic_DNA"/>
</dbReference>
<reference evidence="7 8" key="1">
    <citation type="submission" date="2017-03" db="EMBL/GenBank/DDBJ databases">
        <authorList>
            <person name="Afonso C.L."/>
            <person name="Miller P.J."/>
            <person name="Scott M.A."/>
            <person name="Spackman E."/>
            <person name="Goraichik I."/>
            <person name="Dimitrov K.M."/>
            <person name="Suarez D.L."/>
            <person name="Swayne D.E."/>
        </authorList>
    </citation>
    <scope>NUCLEOTIDE SEQUENCE [LARGE SCALE GENOMIC DNA]</scope>
    <source>
        <strain evidence="7 8">CECT 8397</strain>
    </source>
</reference>
<keyword evidence="3 5" id="KW-1133">Transmembrane helix</keyword>
<evidence type="ECO:0000313" key="8">
    <source>
        <dbReference type="Proteomes" id="UP000193623"/>
    </source>
</evidence>
<evidence type="ECO:0000256" key="2">
    <source>
        <dbReference type="ARBA" id="ARBA00022692"/>
    </source>
</evidence>
<dbReference type="OrthoDB" id="7872013at2"/>
<evidence type="ECO:0000313" key="7">
    <source>
        <dbReference type="EMBL" id="SLN17163.1"/>
    </source>
</evidence>
<dbReference type="GO" id="GO:0016020">
    <property type="term" value="C:membrane"/>
    <property type="evidence" value="ECO:0007669"/>
    <property type="project" value="UniProtKB-SubCell"/>
</dbReference>
<keyword evidence="8" id="KW-1185">Reference proteome</keyword>
<organism evidence="7 8">
    <name type="scientific">Pseudooctadecabacter jejudonensis</name>
    <dbReference type="NCBI Taxonomy" id="1391910"/>
    <lineage>
        <taxon>Bacteria</taxon>
        <taxon>Pseudomonadati</taxon>
        <taxon>Pseudomonadota</taxon>
        <taxon>Alphaproteobacteria</taxon>
        <taxon>Rhodobacterales</taxon>
        <taxon>Paracoccaceae</taxon>
        <taxon>Pseudooctadecabacter</taxon>
    </lineage>
</organism>
<dbReference type="RefSeq" id="WP_085862965.1">
    <property type="nucleotide sequence ID" value="NZ_FWFT01000001.1"/>
</dbReference>
<dbReference type="AlphaFoldDB" id="A0A1Y5RL72"/>
<feature type="transmembrane region" description="Helical" evidence="5">
    <location>
        <begin position="80"/>
        <end position="102"/>
    </location>
</feature>
<dbReference type="Pfam" id="PF04893">
    <property type="entry name" value="Yip1"/>
    <property type="match status" value="1"/>
</dbReference>